<evidence type="ECO:0000256" key="8">
    <source>
        <dbReference type="PROSITE-ProRule" id="PRU01360"/>
    </source>
</evidence>
<accession>A0ABQ0ADV8</accession>
<comment type="similarity">
    <text evidence="8 9">Belongs to the TonB-dependent receptor family.</text>
</comment>
<evidence type="ECO:0000313" key="13">
    <source>
        <dbReference type="EMBL" id="GAA6169835.1"/>
    </source>
</evidence>
<dbReference type="SUPFAM" id="SSF56935">
    <property type="entry name" value="Porins"/>
    <property type="match status" value="1"/>
</dbReference>
<dbReference type="PANTHER" id="PTHR47234">
    <property type="match status" value="1"/>
</dbReference>
<feature type="chain" id="PRO_5047049050" evidence="10">
    <location>
        <begin position="36"/>
        <end position="975"/>
    </location>
</feature>
<dbReference type="InterPro" id="IPR039426">
    <property type="entry name" value="TonB-dep_rcpt-like"/>
</dbReference>
<comment type="caution">
    <text evidence="13">The sequence shown here is derived from an EMBL/GenBank/DDBJ whole genome shotgun (WGS) entry which is preliminary data.</text>
</comment>
<sequence>MQHLDVRFYGKSFNKVALPAALASCFLFSTSPVYAQANGANDTIEEVSVTGTRIRQDPLSQGSPVTTLTAEDLDRSGLTSVGDFLQRLTASGGGLNSRFNSSGNFGFPPDGGGIGAGASQIDLRYLGSNRTLVLVDGVRWVNGSSASGVSSAVDLNTIPTAIIERIEVLEDGASSIYGSDAIAGVVNIITKKDFDGFEIEAYSGAYDEGDGESNEINLSIGTIGDRSRIFLNIGYVNANDVLAADRDQASTPIPFVTNGLGGSSGTPQGRFFFTDPNTGLQVDCTINDGVTGVPRYDAANPCGPNDDFSPFTTADRFNFSPFNLVLAPNERTNIYTQAQYDLTPSTTFYLKGLFNNRKSTNQAAPEPLFIGPEAGNGNLLDTISVDASNPFNPFGFTLDANTNPFFFGRRPLEGGPRVFEQDVNTFYVGAGLQGQFELGDRNFYWDVNFARSENRADQIKTGGYNSARIQEALGPDCTGSCVPLNLFGGQGDGNGTITQEQLDFISFVQKDVSEQELSNVTANISGDLFQLPAGPFAFAAGIEYREQDGFFQPDAVVVAGESAGVQSTPTRGGFDIEEYYLELQIPILENLPGADLLDLSLAIRNSDYSTFGSESTSKVGFKYRPVSNILLRGSFSEGLRAPGIGELFGSAARFDQTLADPCSDILGTQNGAIPADPQTVANCAALGVPVDGSYVQFNPQISVTTGGNRELQPEESDSITLGFVYDADWVDSQDWIEQFTVEGTYYEHEIDGAIQALDAQVQLEGCISTLDSGLCNGITRTSGGVINGFSNQLTNIGGIETSGYDLSFVYLSPTYSFGQIKLTWQNTFLDEYIEQVPTSTGFIDVHLEGTETGDPEQAYPELKSTLTSELFYDNWAFAATFRYIDEVTEDCTGLDGLGLCSNEAEELNVLEDTLYVDLAATWSLPTEQEITLSAGVLNVTDEDSPTCFSCALNGFDATTYDVPGVFSYLRFNIKL</sequence>
<evidence type="ECO:0000256" key="2">
    <source>
        <dbReference type="ARBA" id="ARBA00022448"/>
    </source>
</evidence>
<evidence type="ECO:0000256" key="10">
    <source>
        <dbReference type="SAM" id="SignalP"/>
    </source>
</evidence>
<name>A0ABQ0ADV8_9GAMM</name>
<dbReference type="PROSITE" id="PS52016">
    <property type="entry name" value="TONB_DEPENDENT_REC_3"/>
    <property type="match status" value="1"/>
</dbReference>
<keyword evidence="3 8" id="KW-1134">Transmembrane beta strand</keyword>
<dbReference type="InterPro" id="IPR012910">
    <property type="entry name" value="Plug_dom"/>
</dbReference>
<dbReference type="RefSeq" id="WP_233086978.1">
    <property type="nucleotide sequence ID" value="NZ_BAABWN010000015.1"/>
</dbReference>
<evidence type="ECO:0000259" key="12">
    <source>
        <dbReference type="Pfam" id="PF07715"/>
    </source>
</evidence>
<dbReference type="EMBL" id="BAABWN010000015">
    <property type="protein sequence ID" value="GAA6169835.1"/>
    <property type="molecule type" value="Genomic_DNA"/>
</dbReference>
<keyword evidence="4 8" id="KW-0812">Transmembrane</keyword>
<evidence type="ECO:0000256" key="4">
    <source>
        <dbReference type="ARBA" id="ARBA00022692"/>
    </source>
</evidence>
<evidence type="ECO:0000256" key="9">
    <source>
        <dbReference type="RuleBase" id="RU003357"/>
    </source>
</evidence>
<feature type="signal peptide" evidence="10">
    <location>
        <begin position="1"/>
        <end position="35"/>
    </location>
</feature>
<keyword evidence="14" id="KW-1185">Reference proteome</keyword>
<keyword evidence="6 8" id="KW-0472">Membrane</keyword>
<keyword evidence="2 8" id="KW-0813">Transport</keyword>
<dbReference type="Proteomes" id="UP001465153">
    <property type="component" value="Unassembled WGS sequence"/>
</dbReference>
<feature type="domain" description="TonB-dependent receptor plug" evidence="12">
    <location>
        <begin position="61"/>
        <end position="185"/>
    </location>
</feature>
<evidence type="ECO:0000256" key="1">
    <source>
        <dbReference type="ARBA" id="ARBA00004571"/>
    </source>
</evidence>
<keyword evidence="13" id="KW-0675">Receptor</keyword>
<dbReference type="Pfam" id="PF00593">
    <property type="entry name" value="TonB_dep_Rec_b-barrel"/>
    <property type="match status" value="1"/>
</dbReference>
<evidence type="ECO:0000256" key="5">
    <source>
        <dbReference type="ARBA" id="ARBA00023077"/>
    </source>
</evidence>
<reference evidence="13 14" key="1">
    <citation type="submission" date="2024-04" db="EMBL/GenBank/DDBJ databases">
        <title>Draft genome sequence of Sessilibacter corallicola NBRC 116591.</title>
        <authorList>
            <person name="Miyakawa T."/>
            <person name="Kusuya Y."/>
            <person name="Miura T."/>
        </authorList>
    </citation>
    <scope>NUCLEOTIDE SEQUENCE [LARGE SCALE GENOMIC DNA]</scope>
    <source>
        <strain evidence="13 14">KU-00831-HH</strain>
    </source>
</reference>
<evidence type="ECO:0000313" key="14">
    <source>
        <dbReference type="Proteomes" id="UP001465153"/>
    </source>
</evidence>
<dbReference type="InterPro" id="IPR000531">
    <property type="entry name" value="Beta-barrel_TonB"/>
</dbReference>
<gene>
    <name evidence="13" type="ORF">NBRC116591_36460</name>
</gene>
<proteinExistence type="inferred from homology"/>
<evidence type="ECO:0000259" key="11">
    <source>
        <dbReference type="Pfam" id="PF00593"/>
    </source>
</evidence>
<dbReference type="Gene3D" id="2.170.130.10">
    <property type="entry name" value="TonB-dependent receptor, plug domain"/>
    <property type="match status" value="1"/>
</dbReference>
<evidence type="ECO:0000256" key="7">
    <source>
        <dbReference type="ARBA" id="ARBA00023237"/>
    </source>
</evidence>
<evidence type="ECO:0000256" key="6">
    <source>
        <dbReference type="ARBA" id="ARBA00023136"/>
    </source>
</evidence>
<keyword evidence="10" id="KW-0732">Signal</keyword>
<keyword evidence="5 9" id="KW-0798">TonB box</keyword>
<keyword evidence="7 8" id="KW-0998">Cell outer membrane</keyword>
<dbReference type="Gene3D" id="2.40.170.20">
    <property type="entry name" value="TonB-dependent receptor, beta-barrel domain"/>
    <property type="match status" value="1"/>
</dbReference>
<feature type="domain" description="TonB-dependent receptor-like beta-barrel" evidence="11">
    <location>
        <begin position="392"/>
        <end position="939"/>
    </location>
</feature>
<dbReference type="PANTHER" id="PTHR47234:SF2">
    <property type="entry name" value="TONB-DEPENDENT RECEPTOR"/>
    <property type="match status" value="1"/>
</dbReference>
<dbReference type="InterPro" id="IPR036942">
    <property type="entry name" value="Beta-barrel_TonB_sf"/>
</dbReference>
<organism evidence="13 14">
    <name type="scientific">Sessilibacter corallicola</name>
    <dbReference type="NCBI Taxonomy" id="2904075"/>
    <lineage>
        <taxon>Bacteria</taxon>
        <taxon>Pseudomonadati</taxon>
        <taxon>Pseudomonadota</taxon>
        <taxon>Gammaproteobacteria</taxon>
        <taxon>Cellvibrionales</taxon>
        <taxon>Cellvibrionaceae</taxon>
        <taxon>Sessilibacter</taxon>
    </lineage>
</organism>
<dbReference type="Pfam" id="PF07715">
    <property type="entry name" value="Plug"/>
    <property type="match status" value="1"/>
</dbReference>
<protein>
    <submittedName>
        <fullName evidence="13">TonB-dependent receptor</fullName>
    </submittedName>
</protein>
<dbReference type="InterPro" id="IPR037066">
    <property type="entry name" value="Plug_dom_sf"/>
</dbReference>
<evidence type="ECO:0000256" key="3">
    <source>
        <dbReference type="ARBA" id="ARBA00022452"/>
    </source>
</evidence>
<comment type="subcellular location">
    <subcellularLocation>
        <location evidence="1 8">Cell outer membrane</location>
        <topology evidence="1 8">Multi-pass membrane protein</topology>
    </subcellularLocation>
</comment>